<dbReference type="Proteomes" id="UP000034182">
    <property type="component" value="Unassembled WGS sequence"/>
</dbReference>
<dbReference type="Gene3D" id="3.40.50.720">
    <property type="entry name" value="NAD(P)-binding Rossmann-like Domain"/>
    <property type="match status" value="1"/>
</dbReference>
<reference evidence="3 4" key="2">
    <citation type="submission" date="2015-05" db="EMBL/GenBank/DDBJ databases">
        <title>Distinctive expansion of gene families associated with plant cell wall degradation and secondary metabolism in the genomes of grapevine trunk pathogens.</title>
        <authorList>
            <person name="Lawrence D.P."/>
            <person name="Travadon R."/>
            <person name="Rolshausen P.E."/>
            <person name="Baumgartner K."/>
        </authorList>
    </citation>
    <scope>NUCLEOTIDE SEQUENCE [LARGE SCALE GENOMIC DNA]</scope>
    <source>
        <strain evidence="3">DS831</strain>
    </source>
</reference>
<comment type="similarity">
    <text evidence="1">Belongs to the short-chain dehydrogenases/reductases (SDR) family.</text>
</comment>
<sequence>MTTYAFDDAELSKLKDKTILIIGAASGIGLETVKLAHKHGANIAIGDWNETQGRALAAELQDRVLFRPCDITSWPAVLALFHAAHAFFGGAPDAVLCNAGINREDFLADAYDDETGELLPPDLKVLDVNLAGAVYAVKSC</sequence>
<dbReference type="PANTHER" id="PTHR43180">
    <property type="entry name" value="3-OXOACYL-(ACYL-CARRIER-PROTEIN) REDUCTASE (AFU_ORTHOLOGUE AFUA_6G11210)"/>
    <property type="match status" value="1"/>
</dbReference>
<dbReference type="InterPro" id="IPR002347">
    <property type="entry name" value="SDR_fam"/>
</dbReference>
<gene>
    <name evidence="3" type="ORF">UCDDS831_g07320</name>
</gene>
<accession>A0A0G2DZQ3</accession>
<reference evidence="3 4" key="1">
    <citation type="submission" date="2015-03" db="EMBL/GenBank/DDBJ databases">
        <authorList>
            <person name="Morales-Cruz A."/>
            <person name="Amrine K.C."/>
            <person name="Cantu D."/>
        </authorList>
    </citation>
    <scope>NUCLEOTIDE SEQUENCE [LARGE SCALE GENOMIC DNA]</scope>
    <source>
        <strain evidence="3">DS831</strain>
    </source>
</reference>
<comment type="caution">
    <text evidence="3">The sequence shown here is derived from an EMBL/GenBank/DDBJ whole genome shotgun (WGS) entry which is preliminary data.</text>
</comment>
<evidence type="ECO:0000313" key="4">
    <source>
        <dbReference type="Proteomes" id="UP000034182"/>
    </source>
</evidence>
<dbReference type="GO" id="GO:0016491">
    <property type="term" value="F:oxidoreductase activity"/>
    <property type="evidence" value="ECO:0007669"/>
    <property type="project" value="UniProtKB-KW"/>
</dbReference>
<keyword evidence="2" id="KW-0560">Oxidoreductase</keyword>
<proteinExistence type="inferred from homology"/>
<dbReference type="EMBL" id="LAQI01000176">
    <property type="protein sequence ID" value="KKY16029.1"/>
    <property type="molecule type" value="Genomic_DNA"/>
</dbReference>
<dbReference type="Pfam" id="PF00106">
    <property type="entry name" value="adh_short"/>
    <property type="match status" value="1"/>
</dbReference>
<dbReference type="PANTHER" id="PTHR43180:SF33">
    <property type="entry name" value="15-HYDROXYPROSTAGLANDIN DEHYDROGENASE [NAD(+)]-LIKE"/>
    <property type="match status" value="1"/>
</dbReference>
<dbReference type="AlphaFoldDB" id="A0A0G2DZQ3"/>
<name>A0A0G2DZQ3_9PEZI</name>
<evidence type="ECO:0000313" key="3">
    <source>
        <dbReference type="EMBL" id="KKY16029.1"/>
    </source>
</evidence>
<evidence type="ECO:0000256" key="1">
    <source>
        <dbReference type="ARBA" id="ARBA00006484"/>
    </source>
</evidence>
<dbReference type="InterPro" id="IPR036291">
    <property type="entry name" value="NAD(P)-bd_dom_sf"/>
</dbReference>
<dbReference type="SUPFAM" id="SSF51735">
    <property type="entry name" value="NAD(P)-binding Rossmann-fold domains"/>
    <property type="match status" value="1"/>
</dbReference>
<protein>
    <submittedName>
        <fullName evidence="3">Putative short-chain dehydrogenase reductase sdr</fullName>
    </submittedName>
</protein>
<organism evidence="3 4">
    <name type="scientific">Diplodia seriata</name>
    <dbReference type="NCBI Taxonomy" id="420778"/>
    <lineage>
        <taxon>Eukaryota</taxon>
        <taxon>Fungi</taxon>
        <taxon>Dikarya</taxon>
        <taxon>Ascomycota</taxon>
        <taxon>Pezizomycotina</taxon>
        <taxon>Dothideomycetes</taxon>
        <taxon>Dothideomycetes incertae sedis</taxon>
        <taxon>Botryosphaeriales</taxon>
        <taxon>Botryosphaeriaceae</taxon>
        <taxon>Diplodia</taxon>
    </lineage>
</organism>
<evidence type="ECO:0000256" key="2">
    <source>
        <dbReference type="ARBA" id="ARBA00023002"/>
    </source>
</evidence>